<dbReference type="Pfam" id="PF07853">
    <property type="entry name" value="DUF1648"/>
    <property type="match status" value="1"/>
</dbReference>
<feature type="transmembrane region" description="Helical" evidence="1">
    <location>
        <begin position="134"/>
        <end position="155"/>
    </location>
</feature>
<dbReference type="Proteomes" id="UP001323798">
    <property type="component" value="Chromosome"/>
</dbReference>
<feature type="transmembrane region" description="Helical" evidence="1">
    <location>
        <begin position="62"/>
        <end position="84"/>
    </location>
</feature>
<feature type="transmembrane region" description="Helical" evidence="1">
    <location>
        <begin position="218"/>
        <end position="239"/>
    </location>
</feature>
<feature type="transmembrane region" description="Helical" evidence="1">
    <location>
        <begin position="12"/>
        <end position="42"/>
    </location>
</feature>
<feature type="domain" description="DUF1648" evidence="2">
    <location>
        <begin position="26"/>
        <end position="68"/>
    </location>
</feature>
<organism evidence="3 4">
    <name type="scientific">Microbacterium rhizosphaerae</name>
    <dbReference type="NCBI Taxonomy" id="1678237"/>
    <lineage>
        <taxon>Bacteria</taxon>
        <taxon>Bacillati</taxon>
        <taxon>Actinomycetota</taxon>
        <taxon>Actinomycetes</taxon>
        <taxon>Micrococcales</taxon>
        <taxon>Microbacteriaceae</taxon>
        <taxon>Microbacterium</taxon>
    </lineage>
</organism>
<evidence type="ECO:0000256" key="1">
    <source>
        <dbReference type="SAM" id="Phobius"/>
    </source>
</evidence>
<proteinExistence type="predicted"/>
<evidence type="ECO:0000313" key="3">
    <source>
        <dbReference type="EMBL" id="WPR88561.1"/>
    </source>
</evidence>
<name>A0ABZ0SMU7_9MICO</name>
<reference evidence="3 4" key="1">
    <citation type="submission" date="2023-11" db="EMBL/GenBank/DDBJ databases">
        <title>Genome sequence of Microbacterium rhizosphaerae KACC 19337.</title>
        <authorList>
            <person name="Choi H."/>
            <person name="Kim S."/>
            <person name="Kim Y."/>
            <person name="Kwon S.-W."/>
            <person name="Heo J."/>
        </authorList>
    </citation>
    <scope>NUCLEOTIDE SEQUENCE [LARGE SCALE GENOMIC DNA]</scope>
    <source>
        <strain evidence="3 4">KACC 19337</strain>
    </source>
</reference>
<gene>
    <name evidence="3" type="ORF">SM116_12355</name>
</gene>
<evidence type="ECO:0000259" key="2">
    <source>
        <dbReference type="Pfam" id="PF07853"/>
    </source>
</evidence>
<accession>A0ABZ0SMU7</accession>
<dbReference type="EMBL" id="CP139368">
    <property type="protein sequence ID" value="WPR88561.1"/>
    <property type="molecule type" value="Genomic_DNA"/>
</dbReference>
<sequence length="338" mass="34969">MTADRSAAGDRAVSRFVLVALVLPVILTLASVIVQLVLIPHMPDPIAIHWGAGGHPNGFGPVWVSPVLTILFGLLLPVLIAVTVHPGLRRGHRGAAFRFLGALALALAVLAAVLMTWTFAMQAGLDAAVQAPPVTVPLLVSFAAAAVAGVIGWFVQPHQEQSGAPTLPSTPVSLARGERAVWMQTTTASRPAVIAITAVMVAVAALTIWLAFTAEPAAAWITGVVTLVLIAAAATTLVFHLRVDGTGLTVISAIGIPRFHVPLGEVVSARATTVTPMADFGGWGIRYLPGRFGVVLRTGPAIEVSRRSGRIFVVTAPDAETGAGLLQALVERAAVARG</sequence>
<evidence type="ECO:0000313" key="4">
    <source>
        <dbReference type="Proteomes" id="UP001323798"/>
    </source>
</evidence>
<dbReference type="InterPro" id="IPR012867">
    <property type="entry name" value="DUF1648"/>
</dbReference>
<feature type="transmembrane region" description="Helical" evidence="1">
    <location>
        <begin position="96"/>
        <end position="119"/>
    </location>
</feature>
<keyword evidence="1" id="KW-0472">Membrane</keyword>
<dbReference type="RefSeq" id="WP_320941280.1">
    <property type="nucleotide sequence ID" value="NZ_BAABEU010000006.1"/>
</dbReference>
<keyword evidence="1" id="KW-0812">Transmembrane</keyword>
<keyword evidence="4" id="KW-1185">Reference proteome</keyword>
<keyword evidence="1" id="KW-1133">Transmembrane helix</keyword>
<feature type="transmembrane region" description="Helical" evidence="1">
    <location>
        <begin position="192"/>
        <end position="212"/>
    </location>
</feature>
<protein>
    <submittedName>
        <fullName evidence="3">DUF1648 domain-containing protein</fullName>
    </submittedName>
</protein>